<accession>A0ABS8DM29</accession>
<gene>
    <name evidence="4" type="ORF">LIZ65_15935</name>
</gene>
<keyword evidence="2" id="KW-0804">Transcription</keyword>
<dbReference type="Gene3D" id="3.40.50.1360">
    <property type="match status" value="1"/>
</dbReference>
<dbReference type="Gene3D" id="1.10.10.10">
    <property type="entry name" value="Winged helix-like DNA-binding domain superfamily/Winged helix DNA-binding domain"/>
    <property type="match status" value="1"/>
</dbReference>
<organism evidence="4 5">
    <name type="scientific">Bariatricus massiliensis</name>
    <dbReference type="NCBI Taxonomy" id="1745713"/>
    <lineage>
        <taxon>Bacteria</taxon>
        <taxon>Bacillati</taxon>
        <taxon>Bacillota</taxon>
        <taxon>Clostridia</taxon>
        <taxon>Lachnospirales</taxon>
        <taxon>Lachnospiraceae</taxon>
        <taxon>Bariatricus</taxon>
    </lineage>
</organism>
<dbReference type="InterPro" id="IPR036388">
    <property type="entry name" value="WH-like_DNA-bd_sf"/>
</dbReference>
<dbReference type="SMART" id="SM00420">
    <property type="entry name" value="HTH_DEOR"/>
    <property type="match status" value="1"/>
</dbReference>
<dbReference type="InterPro" id="IPR036390">
    <property type="entry name" value="WH_DNA-bd_sf"/>
</dbReference>
<evidence type="ECO:0000313" key="5">
    <source>
        <dbReference type="Proteomes" id="UP001299546"/>
    </source>
</evidence>
<feature type="domain" description="HTH deoR-type" evidence="3">
    <location>
        <begin position="1"/>
        <end position="56"/>
    </location>
</feature>
<dbReference type="PANTHER" id="PTHR30363">
    <property type="entry name" value="HTH-TYPE TRANSCRIPTIONAL REGULATOR SRLR-RELATED"/>
    <property type="match status" value="1"/>
</dbReference>
<dbReference type="PANTHER" id="PTHR30363:SF44">
    <property type="entry name" value="AGA OPERON TRANSCRIPTIONAL REPRESSOR-RELATED"/>
    <property type="match status" value="1"/>
</dbReference>
<dbReference type="Pfam" id="PF08220">
    <property type="entry name" value="HTH_DeoR"/>
    <property type="match status" value="1"/>
</dbReference>
<name>A0ABS8DM29_9FIRM</name>
<comment type="caution">
    <text evidence="4">The sequence shown here is derived from an EMBL/GenBank/DDBJ whole genome shotgun (WGS) entry which is preliminary data.</text>
</comment>
<dbReference type="EMBL" id="JAJCIS010000014">
    <property type="protein sequence ID" value="MCB7388779.1"/>
    <property type="molecule type" value="Genomic_DNA"/>
</dbReference>
<evidence type="ECO:0000313" key="4">
    <source>
        <dbReference type="EMBL" id="MCB7388779.1"/>
    </source>
</evidence>
<dbReference type="GO" id="GO:0003677">
    <property type="term" value="F:DNA binding"/>
    <property type="evidence" value="ECO:0007669"/>
    <property type="project" value="UniProtKB-KW"/>
</dbReference>
<sequence>MQERRLAILQELEENGRVRVADLSARLNCSEVTIRSDIKNMDKEGLLRRTHGGAIRLDKGVERKYSAETIYRHTDRKKQIAACAYEYIEDRDTIIIDDASSSFYLALHIKHHPEKRLAVVTNSLLVGNELADARHVELYMIGGHVGGHLAATMGEAALQNMEQFHVDKGFIGIHSINFDVGLTSIATPQMQVKRAILKSAQEVYVLADSSKFGGGYVSVICPVNQVHKIITDSEIDKEYVRKAEHEQIPLVIAKQ</sequence>
<keyword evidence="5" id="KW-1185">Reference proteome</keyword>
<keyword evidence="1" id="KW-0805">Transcription regulation</keyword>
<dbReference type="SMART" id="SM01134">
    <property type="entry name" value="DeoRC"/>
    <property type="match status" value="1"/>
</dbReference>
<evidence type="ECO:0000256" key="2">
    <source>
        <dbReference type="ARBA" id="ARBA00023163"/>
    </source>
</evidence>
<dbReference type="InterPro" id="IPR001034">
    <property type="entry name" value="DeoR_HTH"/>
</dbReference>
<dbReference type="InterPro" id="IPR037171">
    <property type="entry name" value="NagB/RpiA_transferase-like"/>
</dbReference>
<dbReference type="SUPFAM" id="SSF100950">
    <property type="entry name" value="NagB/RpiA/CoA transferase-like"/>
    <property type="match status" value="1"/>
</dbReference>
<dbReference type="InterPro" id="IPR000485">
    <property type="entry name" value="AsnC-type_HTH_dom"/>
</dbReference>
<dbReference type="PRINTS" id="PR00033">
    <property type="entry name" value="HTHASNC"/>
</dbReference>
<evidence type="ECO:0000256" key="1">
    <source>
        <dbReference type="ARBA" id="ARBA00023015"/>
    </source>
</evidence>
<dbReference type="Pfam" id="PF00455">
    <property type="entry name" value="DeoRC"/>
    <property type="match status" value="1"/>
</dbReference>
<reference evidence="4 5" key="1">
    <citation type="submission" date="2021-10" db="EMBL/GenBank/DDBJ databases">
        <title>Collection of gut derived symbiotic bacterial strains cultured from healthy donors.</title>
        <authorList>
            <person name="Lin H."/>
            <person name="Littmann E."/>
            <person name="Kohout C."/>
            <person name="Pamer E.G."/>
        </authorList>
    </citation>
    <scope>NUCLEOTIDE SEQUENCE [LARGE SCALE GENOMIC DNA]</scope>
    <source>
        <strain evidence="4 5">DFI.1.165</strain>
    </source>
</reference>
<dbReference type="PROSITE" id="PS51000">
    <property type="entry name" value="HTH_DEOR_2"/>
    <property type="match status" value="1"/>
</dbReference>
<keyword evidence="4" id="KW-0238">DNA-binding</keyword>
<dbReference type="InterPro" id="IPR014036">
    <property type="entry name" value="DeoR-like_C"/>
</dbReference>
<proteinExistence type="predicted"/>
<evidence type="ECO:0000259" key="3">
    <source>
        <dbReference type="PROSITE" id="PS51000"/>
    </source>
</evidence>
<dbReference type="InterPro" id="IPR050313">
    <property type="entry name" value="Carb_Metab_HTH_regulators"/>
</dbReference>
<dbReference type="SUPFAM" id="SSF46785">
    <property type="entry name" value="Winged helix' DNA-binding domain"/>
    <property type="match status" value="1"/>
</dbReference>
<dbReference type="PRINTS" id="PR00037">
    <property type="entry name" value="HTHLACR"/>
</dbReference>
<protein>
    <submittedName>
        <fullName evidence="4">DeoR/GlpR family DNA-binding transcription regulator</fullName>
    </submittedName>
</protein>
<dbReference type="Proteomes" id="UP001299546">
    <property type="component" value="Unassembled WGS sequence"/>
</dbReference>